<keyword evidence="1" id="KW-0812">Transmembrane</keyword>
<accession>A0A346PT74</accession>
<dbReference type="Proteomes" id="UP000258613">
    <property type="component" value="Chromosome"/>
</dbReference>
<gene>
    <name evidence="2" type="ORF">AArcMg_2729</name>
</gene>
<keyword evidence="1" id="KW-1133">Transmembrane helix</keyword>
<evidence type="ECO:0000313" key="2">
    <source>
        <dbReference type="EMBL" id="AXR82719.1"/>
    </source>
</evidence>
<dbReference type="OrthoDB" id="168759at2157"/>
<feature type="transmembrane region" description="Helical" evidence="1">
    <location>
        <begin position="45"/>
        <end position="66"/>
    </location>
</feature>
<organism evidence="2 3">
    <name type="scientific">Natrarchaeobaculum sulfurireducens</name>
    <dbReference type="NCBI Taxonomy" id="2044521"/>
    <lineage>
        <taxon>Archaea</taxon>
        <taxon>Methanobacteriati</taxon>
        <taxon>Methanobacteriota</taxon>
        <taxon>Stenosarchaea group</taxon>
        <taxon>Halobacteria</taxon>
        <taxon>Halobacteriales</taxon>
        <taxon>Natrialbaceae</taxon>
        <taxon>Natrarchaeobaculum</taxon>
    </lineage>
</organism>
<keyword evidence="3" id="KW-1185">Reference proteome</keyword>
<keyword evidence="1" id="KW-0472">Membrane</keyword>
<sequence>MQPDGDPADVQVEWGWFRFGIVLALLYATFTLVVFSVLQVDETLGIAVAVGGGVLIGLGVMVYVFVVKGTGDLSIPRG</sequence>
<dbReference type="EMBL" id="CP027033">
    <property type="protein sequence ID" value="AXR82719.1"/>
    <property type="molecule type" value="Genomic_DNA"/>
</dbReference>
<dbReference type="AlphaFoldDB" id="A0A346PT74"/>
<dbReference type="GeneID" id="37643220"/>
<feature type="transmembrane region" description="Helical" evidence="1">
    <location>
        <begin position="16"/>
        <end position="38"/>
    </location>
</feature>
<dbReference type="KEGG" id="nag:AArcMg_2729"/>
<evidence type="ECO:0000256" key="1">
    <source>
        <dbReference type="SAM" id="Phobius"/>
    </source>
</evidence>
<reference evidence="3" key="1">
    <citation type="submission" date="2018-02" db="EMBL/GenBank/DDBJ databases">
        <title>Phenotypic and genomic properties of facultatively anaerobic sulfur-reducing natronoarchaea from hypersaline soda lakes.</title>
        <authorList>
            <person name="Sorokin D.Y."/>
            <person name="Kublanov I.V."/>
            <person name="Roman P."/>
            <person name="Sinninghe Damste J.S."/>
            <person name="Golyshin P.N."/>
            <person name="Rojo D."/>
            <person name="Ciordia S."/>
            <person name="Mena M.D.C."/>
            <person name="Ferrer M."/>
            <person name="Messina E."/>
            <person name="Smedile F."/>
            <person name="La Spada G."/>
            <person name="La Cono V."/>
            <person name="Yakimov M.M."/>
        </authorList>
    </citation>
    <scope>NUCLEOTIDE SEQUENCE [LARGE SCALE GENOMIC DNA]</scope>
    <source>
        <strain evidence="3">AArc-Mg</strain>
    </source>
</reference>
<dbReference type="RefSeq" id="WP_117369315.1">
    <property type="nucleotide sequence ID" value="NZ_CP027033.1"/>
</dbReference>
<evidence type="ECO:0000313" key="3">
    <source>
        <dbReference type="Proteomes" id="UP000258613"/>
    </source>
</evidence>
<protein>
    <submittedName>
        <fullName evidence="2">Uncharacterized protein</fullName>
    </submittedName>
</protein>
<proteinExistence type="predicted"/>
<name>A0A346PT74_9EURY</name>